<feature type="transmembrane region" description="Helical" evidence="9">
    <location>
        <begin position="69"/>
        <end position="91"/>
    </location>
</feature>
<evidence type="ECO:0000256" key="1">
    <source>
        <dbReference type="ARBA" id="ARBA00004651"/>
    </source>
</evidence>
<keyword evidence="4" id="KW-1003">Cell membrane</keyword>
<dbReference type="PANTHER" id="PTHR21716">
    <property type="entry name" value="TRANSMEMBRANE PROTEIN"/>
    <property type="match status" value="1"/>
</dbReference>
<keyword evidence="6 9" id="KW-1133">Transmembrane helix</keyword>
<dbReference type="GO" id="GO:0055085">
    <property type="term" value="P:transmembrane transport"/>
    <property type="evidence" value="ECO:0007669"/>
    <property type="project" value="TreeGrafter"/>
</dbReference>
<dbReference type="Pfam" id="PF01594">
    <property type="entry name" value="AI-2E_transport"/>
    <property type="match status" value="1"/>
</dbReference>
<dbReference type="PANTHER" id="PTHR21716:SF53">
    <property type="entry name" value="PERMEASE PERM-RELATED"/>
    <property type="match status" value="1"/>
</dbReference>
<reference evidence="10" key="1">
    <citation type="submission" date="2020-02" db="EMBL/GenBank/DDBJ databases">
        <authorList>
            <person name="Meier V. D."/>
        </authorList>
    </citation>
    <scope>NUCLEOTIDE SEQUENCE</scope>
    <source>
        <strain evidence="10">AVDCRST_MAG77</strain>
    </source>
</reference>
<gene>
    <name evidence="10" type="ORF">AVDCRST_MAG77-2510</name>
</gene>
<evidence type="ECO:0000256" key="3">
    <source>
        <dbReference type="ARBA" id="ARBA00022448"/>
    </source>
</evidence>
<evidence type="ECO:0000256" key="9">
    <source>
        <dbReference type="SAM" id="Phobius"/>
    </source>
</evidence>
<feature type="compositionally biased region" description="Low complexity" evidence="8">
    <location>
        <begin position="387"/>
        <end position="398"/>
    </location>
</feature>
<proteinExistence type="inferred from homology"/>
<evidence type="ECO:0000256" key="4">
    <source>
        <dbReference type="ARBA" id="ARBA00022475"/>
    </source>
</evidence>
<feature type="region of interest" description="Disordered" evidence="8">
    <location>
        <begin position="375"/>
        <end position="398"/>
    </location>
</feature>
<dbReference type="InterPro" id="IPR002549">
    <property type="entry name" value="AI-2E-like"/>
</dbReference>
<evidence type="ECO:0000256" key="5">
    <source>
        <dbReference type="ARBA" id="ARBA00022692"/>
    </source>
</evidence>
<comment type="similarity">
    <text evidence="2">Belongs to the autoinducer-2 exporter (AI-2E) (TC 2.A.86) family.</text>
</comment>
<feature type="transmembrane region" description="Helical" evidence="9">
    <location>
        <begin position="36"/>
        <end position="57"/>
    </location>
</feature>
<feature type="transmembrane region" description="Helical" evidence="9">
    <location>
        <begin position="323"/>
        <end position="344"/>
    </location>
</feature>
<evidence type="ECO:0008006" key="11">
    <source>
        <dbReference type="Google" id="ProtNLM"/>
    </source>
</evidence>
<dbReference type="AlphaFoldDB" id="A0A6J4ISM4"/>
<evidence type="ECO:0000313" key="10">
    <source>
        <dbReference type="EMBL" id="CAA9259733.1"/>
    </source>
</evidence>
<protein>
    <recommendedName>
        <fullName evidence="11">AI-2E family transporter</fullName>
    </recommendedName>
</protein>
<feature type="transmembrane region" description="Helical" evidence="9">
    <location>
        <begin position="238"/>
        <end position="259"/>
    </location>
</feature>
<sequence length="398" mass="42568">MERDPLVRGLLLMLAAIGAVWLGGWAWQVASRFADVLLLFFLAWLLAFVLTPVARWLRKLGLPHTLGVALVYVGLAAMFVTVGLLIVPAVVSQTVQLATSLPALADNLQHRADELHAGLIARGLPEAQLSEVYRNAIARAETIGTQALSNSLAVATTVVNAFLRASLVLILSLYIMLDGEKIGRLFVQLMPERYREGVGSALDQIDRTFGGFIRGQLIQAAVYGFGTWLVMQLAGLPYGLVLSLIAGVAMVIPFIGPYLAMAPPIVLAVILTPGSVWWVFVLLFILQFIVLNVIAPRIMSHSVGIHPLLVFAAVLIGTQVAGGWGAIFGVPVAAMLLLLVRVFYQRVVLHLPLYRSGARLSVEAIAPVRTITTPASPASAAPPPVQTPAAPTVAPSPR</sequence>
<feature type="transmembrane region" description="Helical" evidence="9">
    <location>
        <begin position="298"/>
        <end position="317"/>
    </location>
</feature>
<accession>A0A6J4ISM4</accession>
<dbReference type="EMBL" id="CADCTC010000151">
    <property type="protein sequence ID" value="CAA9259733.1"/>
    <property type="molecule type" value="Genomic_DNA"/>
</dbReference>
<keyword evidence="5 9" id="KW-0812">Transmembrane</keyword>
<organism evidence="10">
    <name type="scientific">uncultured Chloroflexota bacterium</name>
    <dbReference type="NCBI Taxonomy" id="166587"/>
    <lineage>
        <taxon>Bacteria</taxon>
        <taxon>Bacillati</taxon>
        <taxon>Chloroflexota</taxon>
        <taxon>environmental samples</taxon>
    </lineage>
</organism>
<evidence type="ECO:0000256" key="6">
    <source>
        <dbReference type="ARBA" id="ARBA00022989"/>
    </source>
</evidence>
<keyword evidence="7 9" id="KW-0472">Membrane</keyword>
<name>A0A6J4ISM4_9CHLR</name>
<evidence type="ECO:0000256" key="8">
    <source>
        <dbReference type="SAM" id="MobiDB-lite"/>
    </source>
</evidence>
<evidence type="ECO:0000256" key="7">
    <source>
        <dbReference type="ARBA" id="ARBA00023136"/>
    </source>
</evidence>
<feature type="transmembrane region" description="Helical" evidence="9">
    <location>
        <begin position="152"/>
        <end position="177"/>
    </location>
</feature>
<keyword evidence="3" id="KW-0813">Transport</keyword>
<evidence type="ECO:0000256" key="2">
    <source>
        <dbReference type="ARBA" id="ARBA00009773"/>
    </source>
</evidence>
<comment type="subcellular location">
    <subcellularLocation>
        <location evidence="1">Cell membrane</location>
        <topology evidence="1">Multi-pass membrane protein</topology>
    </subcellularLocation>
</comment>
<dbReference type="GO" id="GO:0016020">
    <property type="term" value="C:membrane"/>
    <property type="evidence" value="ECO:0007669"/>
    <property type="project" value="UniProtKB-SubCell"/>
</dbReference>